<evidence type="ECO:0000256" key="3">
    <source>
        <dbReference type="ARBA" id="ARBA00022806"/>
    </source>
</evidence>
<evidence type="ECO:0000256" key="4">
    <source>
        <dbReference type="ARBA" id="ARBA00022840"/>
    </source>
</evidence>
<name>A0ABZ1AUF2_9ACTN</name>
<keyword evidence="7" id="KW-1185">Reference proteome</keyword>
<keyword evidence="1" id="KW-0547">Nucleotide-binding</keyword>
<dbReference type="InterPro" id="IPR047187">
    <property type="entry name" value="SF1_C_Upf1"/>
</dbReference>
<dbReference type="GO" id="GO:0004386">
    <property type="term" value="F:helicase activity"/>
    <property type="evidence" value="ECO:0007669"/>
    <property type="project" value="UniProtKB-KW"/>
</dbReference>
<dbReference type="InterPro" id="IPR041679">
    <property type="entry name" value="DNA2/NAM7-like_C"/>
</dbReference>
<sequence length="156" mass="16643">MRHELTAADKSQQEADVVARLWQSAQGQTWRNHLGEEARIGPSDVLVVAPYNAQVALIKAALPSGARVGTVDKFQGQEAPVVIYSMTSTSAADAPRGVGFLYDLNRLNVAVSRAQALACVVLSPLLLDAPVRTPDQLRRVNALCRLVESATVVAGV</sequence>
<evidence type="ECO:0000313" key="7">
    <source>
        <dbReference type="Proteomes" id="UP001324287"/>
    </source>
</evidence>
<keyword evidence="3 6" id="KW-0347">Helicase</keyword>
<feature type="domain" description="DNA2/NAM7 helicase-like C-terminal" evidence="5">
    <location>
        <begin position="12"/>
        <end position="121"/>
    </location>
</feature>
<accession>A0ABZ1AUF2</accession>
<evidence type="ECO:0000313" key="6">
    <source>
        <dbReference type="EMBL" id="WRL62205.1"/>
    </source>
</evidence>
<dbReference type="Pfam" id="PF13087">
    <property type="entry name" value="AAA_12"/>
    <property type="match status" value="1"/>
</dbReference>
<keyword evidence="2" id="KW-0378">Hydrolase</keyword>
<dbReference type="RefSeq" id="WP_324273560.1">
    <property type="nucleotide sequence ID" value="NZ_CP141261.1"/>
</dbReference>
<dbReference type="InterPro" id="IPR027417">
    <property type="entry name" value="P-loop_NTPase"/>
</dbReference>
<dbReference type="InterPro" id="IPR050534">
    <property type="entry name" value="Coronavir_polyprotein_1ab"/>
</dbReference>
<dbReference type="Proteomes" id="UP001324287">
    <property type="component" value="Chromosome"/>
</dbReference>
<gene>
    <name evidence="6" type="ORF">U6N30_19435</name>
</gene>
<dbReference type="EMBL" id="CP141261">
    <property type="protein sequence ID" value="WRL62205.1"/>
    <property type="molecule type" value="Genomic_DNA"/>
</dbReference>
<dbReference type="Gene3D" id="3.40.50.300">
    <property type="entry name" value="P-loop containing nucleotide triphosphate hydrolases"/>
    <property type="match status" value="1"/>
</dbReference>
<dbReference type="CDD" id="cd18808">
    <property type="entry name" value="SF1_C_Upf1"/>
    <property type="match status" value="1"/>
</dbReference>
<organism evidence="6 7">
    <name type="scientific">Blastococcus brunescens</name>
    <dbReference type="NCBI Taxonomy" id="1564165"/>
    <lineage>
        <taxon>Bacteria</taxon>
        <taxon>Bacillati</taxon>
        <taxon>Actinomycetota</taxon>
        <taxon>Actinomycetes</taxon>
        <taxon>Geodermatophilales</taxon>
        <taxon>Geodermatophilaceae</taxon>
        <taxon>Blastococcus</taxon>
    </lineage>
</organism>
<evidence type="ECO:0000256" key="1">
    <source>
        <dbReference type="ARBA" id="ARBA00022741"/>
    </source>
</evidence>
<reference evidence="6 7" key="1">
    <citation type="submission" date="2023-12" db="EMBL/GenBank/DDBJ databases">
        <title>Blastococcus brunescens sp. nov., an actonobacterium isolated from sandstone collected in sahara desert.</title>
        <authorList>
            <person name="Gtari M."/>
            <person name="Ghodhbane F."/>
        </authorList>
    </citation>
    <scope>NUCLEOTIDE SEQUENCE [LARGE SCALE GENOMIC DNA]</scope>
    <source>
        <strain evidence="6 7">BMG 8361</strain>
    </source>
</reference>
<protein>
    <submittedName>
        <fullName evidence="6">C-terminal helicase domain-containing protein</fullName>
    </submittedName>
</protein>
<keyword evidence="4" id="KW-0067">ATP-binding</keyword>
<dbReference type="PANTHER" id="PTHR43788:SF8">
    <property type="entry name" value="DNA-BINDING PROTEIN SMUBP-2"/>
    <property type="match status" value="1"/>
</dbReference>
<evidence type="ECO:0000259" key="5">
    <source>
        <dbReference type="Pfam" id="PF13087"/>
    </source>
</evidence>
<proteinExistence type="predicted"/>
<evidence type="ECO:0000256" key="2">
    <source>
        <dbReference type="ARBA" id="ARBA00022801"/>
    </source>
</evidence>
<dbReference type="SUPFAM" id="SSF52540">
    <property type="entry name" value="P-loop containing nucleoside triphosphate hydrolases"/>
    <property type="match status" value="1"/>
</dbReference>
<dbReference type="PANTHER" id="PTHR43788">
    <property type="entry name" value="DNA2/NAM7 HELICASE FAMILY MEMBER"/>
    <property type="match status" value="1"/>
</dbReference>